<dbReference type="EMBL" id="QJKJ01000771">
    <property type="protein sequence ID" value="RDY10802.1"/>
    <property type="molecule type" value="Genomic_DNA"/>
</dbReference>
<sequence length="181" mass="20628">MVLRLISQLELIPIMLNFCQLNDLGFQGPPFTWEGIGVKERIDCGRLAFPNASVIHLHSLNSYHKALLLKFQEDSNQPRYNKNLFSFWLGHPNGWAKQLVSSMRILMFGIKLALAICSIERDESLSGLKEKIDTCTYAKKIFGKTMSQHYPKKNCIGSKNLDVNGFNLEIIILDFITPLQL</sequence>
<organism evidence="1 2">
    <name type="scientific">Mucuna pruriens</name>
    <name type="common">Velvet bean</name>
    <name type="synonym">Dolichos pruriens</name>
    <dbReference type="NCBI Taxonomy" id="157652"/>
    <lineage>
        <taxon>Eukaryota</taxon>
        <taxon>Viridiplantae</taxon>
        <taxon>Streptophyta</taxon>
        <taxon>Embryophyta</taxon>
        <taxon>Tracheophyta</taxon>
        <taxon>Spermatophyta</taxon>
        <taxon>Magnoliopsida</taxon>
        <taxon>eudicotyledons</taxon>
        <taxon>Gunneridae</taxon>
        <taxon>Pentapetalae</taxon>
        <taxon>rosids</taxon>
        <taxon>fabids</taxon>
        <taxon>Fabales</taxon>
        <taxon>Fabaceae</taxon>
        <taxon>Papilionoideae</taxon>
        <taxon>50 kb inversion clade</taxon>
        <taxon>NPAAA clade</taxon>
        <taxon>indigoferoid/millettioid clade</taxon>
        <taxon>Phaseoleae</taxon>
        <taxon>Mucuna</taxon>
    </lineage>
</organism>
<dbReference type="Proteomes" id="UP000257109">
    <property type="component" value="Unassembled WGS sequence"/>
</dbReference>
<name>A0A371I6Y7_MUCPR</name>
<evidence type="ECO:0000313" key="1">
    <source>
        <dbReference type="EMBL" id="RDY10802.1"/>
    </source>
</evidence>
<dbReference type="OrthoDB" id="1434973at2759"/>
<reference evidence="1" key="1">
    <citation type="submission" date="2018-05" db="EMBL/GenBank/DDBJ databases">
        <title>Draft genome of Mucuna pruriens seed.</title>
        <authorList>
            <person name="Nnadi N.E."/>
            <person name="Vos R."/>
            <person name="Hasami M.H."/>
            <person name="Devisetty U.K."/>
            <person name="Aguiy J.C."/>
        </authorList>
    </citation>
    <scope>NUCLEOTIDE SEQUENCE [LARGE SCALE GENOMIC DNA]</scope>
    <source>
        <strain evidence="1">JCA_2017</strain>
    </source>
</reference>
<evidence type="ECO:0000313" key="2">
    <source>
        <dbReference type="Proteomes" id="UP000257109"/>
    </source>
</evidence>
<gene>
    <name evidence="1" type="ORF">CR513_04618</name>
</gene>
<comment type="caution">
    <text evidence="1">The sequence shown here is derived from an EMBL/GenBank/DDBJ whole genome shotgun (WGS) entry which is preliminary data.</text>
</comment>
<protein>
    <submittedName>
        <fullName evidence="1">Uncharacterized protein</fullName>
    </submittedName>
</protein>
<proteinExistence type="predicted"/>
<accession>A0A371I6Y7</accession>
<feature type="non-terminal residue" evidence="1">
    <location>
        <position position="1"/>
    </location>
</feature>
<keyword evidence="2" id="KW-1185">Reference proteome</keyword>
<dbReference type="AlphaFoldDB" id="A0A371I6Y7"/>